<dbReference type="AlphaFoldDB" id="A0A370FKP4"/>
<keyword evidence="9" id="KW-1185">Reference proteome</keyword>
<dbReference type="GO" id="GO:0005886">
    <property type="term" value="C:plasma membrane"/>
    <property type="evidence" value="ECO:0007669"/>
    <property type="project" value="UniProtKB-SubCell"/>
</dbReference>
<evidence type="ECO:0000313" key="8">
    <source>
        <dbReference type="EMBL" id="RDI25148.1"/>
    </source>
</evidence>
<organism evidence="8 9">
    <name type="scientific">Pseudacidovorax intermedius</name>
    <dbReference type="NCBI Taxonomy" id="433924"/>
    <lineage>
        <taxon>Bacteria</taxon>
        <taxon>Pseudomonadati</taxon>
        <taxon>Pseudomonadota</taxon>
        <taxon>Betaproteobacteria</taxon>
        <taxon>Burkholderiales</taxon>
        <taxon>Comamonadaceae</taxon>
        <taxon>Pseudacidovorax</taxon>
    </lineage>
</organism>
<dbReference type="Proteomes" id="UP000255265">
    <property type="component" value="Unassembled WGS sequence"/>
</dbReference>
<dbReference type="EMBL" id="QQAV01000004">
    <property type="protein sequence ID" value="RDI25148.1"/>
    <property type="molecule type" value="Genomic_DNA"/>
</dbReference>
<protein>
    <submittedName>
        <fullName evidence="8">Putative LPLAT superfamily acyltransferase</fullName>
    </submittedName>
</protein>
<evidence type="ECO:0000256" key="1">
    <source>
        <dbReference type="ARBA" id="ARBA00004533"/>
    </source>
</evidence>
<feature type="compositionally biased region" description="Low complexity" evidence="7">
    <location>
        <begin position="282"/>
        <end position="293"/>
    </location>
</feature>
<name>A0A370FKP4_9BURK</name>
<feature type="region of interest" description="Disordered" evidence="7">
    <location>
        <begin position="278"/>
        <end position="303"/>
    </location>
</feature>
<evidence type="ECO:0000256" key="4">
    <source>
        <dbReference type="ARBA" id="ARBA00022679"/>
    </source>
</evidence>
<gene>
    <name evidence="8" type="ORF">DFR41_104204</name>
</gene>
<dbReference type="PANTHER" id="PTHR30606:SF9">
    <property type="entry name" value="LIPID A BIOSYNTHESIS LAUROYLTRANSFERASE"/>
    <property type="match status" value="1"/>
</dbReference>
<keyword evidence="3" id="KW-0997">Cell inner membrane</keyword>
<evidence type="ECO:0000256" key="2">
    <source>
        <dbReference type="ARBA" id="ARBA00022475"/>
    </source>
</evidence>
<dbReference type="OrthoDB" id="9808633at2"/>
<accession>A0A370FKP4</accession>
<keyword evidence="5" id="KW-0472">Membrane</keyword>
<comment type="subcellular location">
    <subcellularLocation>
        <location evidence="1">Cell inner membrane</location>
    </subcellularLocation>
</comment>
<dbReference type="PANTHER" id="PTHR30606">
    <property type="entry name" value="LIPID A BIOSYNTHESIS LAUROYL ACYLTRANSFERASE"/>
    <property type="match status" value="1"/>
</dbReference>
<dbReference type="RefSeq" id="WP_114802987.1">
    <property type="nucleotide sequence ID" value="NZ_QQAV01000004.1"/>
</dbReference>
<dbReference type="GO" id="GO:0016746">
    <property type="term" value="F:acyltransferase activity"/>
    <property type="evidence" value="ECO:0007669"/>
    <property type="project" value="UniProtKB-KW"/>
</dbReference>
<proteinExistence type="predicted"/>
<dbReference type="STRING" id="433924.NS331_16710"/>
<comment type="caution">
    <text evidence="8">The sequence shown here is derived from an EMBL/GenBank/DDBJ whole genome shotgun (WGS) entry which is preliminary data.</text>
</comment>
<dbReference type="CDD" id="cd07984">
    <property type="entry name" value="LPLAT_LABLAT-like"/>
    <property type="match status" value="1"/>
</dbReference>
<dbReference type="InterPro" id="IPR014548">
    <property type="entry name" value="Ac_Trasf"/>
</dbReference>
<evidence type="ECO:0000256" key="3">
    <source>
        <dbReference type="ARBA" id="ARBA00022519"/>
    </source>
</evidence>
<keyword evidence="2" id="KW-1003">Cell membrane</keyword>
<dbReference type="GO" id="GO:0009247">
    <property type="term" value="P:glycolipid biosynthetic process"/>
    <property type="evidence" value="ECO:0007669"/>
    <property type="project" value="UniProtKB-ARBA"/>
</dbReference>
<keyword evidence="4 8" id="KW-0808">Transferase</keyword>
<reference evidence="8 9" key="1">
    <citation type="submission" date="2018-07" db="EMBL/GenBank/DDBJ databases">
        <title>Genomic Encyclopedia of Type Strains, Phase IV (KMG-IV): sequencing the most valuable type-strain genomes for metagenomic binning, comparative biology and taxonomic classification.</title>
        <authorList>
            <person name="Goeker M."/>
        </authorList>
    </citation>
    <scope>NUCLEOTIDE SEQUENCE [LARGE SCALE GENOMIC DNA]</scope>
    <source>
        <strain evidence="8 9">DSM 21352</strain>
    </source>
</reference>
<evidence type="ECO:0000256" key="5">
    <source>
        <dbReference type="ARBA" id="ARBA00023136"/>
    </source>
</evidence>
<sequence length="344" mass="38700">MSALGDDLRPGTDWARAPERSNILALRFICWMALRCGRPLTRLVLHPITLYFLLFAPTPRRHVRRYLARAIGPKAGWRDGYRLLHNFASTVLDRVYFLRGRMSLFDVQVQGGEAVEADVRAGRGAFLVGAHIGSFEALSACRQQAEAPVDLRLAMLMYPDNARRINAVLEAISLPEYRPHIIALGRPAAMLELRDWLDSGRMAGMLGDRTLAVGEDDAGQRGNRVQIDFLGQSAWFNDGPFRLAALLRRPAVFMAGLYLGGNRYRVVFEPLADFSAPVPAATTPSSEGGTPTPRRARGLDPAERERRIRDALEAYVRRLEDLCRAHPHNWFNFHDFWLEDSPRA</sequence>
<keyword evidence="6 8" id="KW-0012">Acyltransferase</keyword>
<dbReference type="InterPro" id="IPR004960">
    <property type="entry name" value="LipA_acyltrans"/>
</dbReference>
<evidence type="ECO:0000256" key="7">
    <source>
        <dbReference type="SAM" id="MobiDB-lite"/>
    </source>
</evidence>
<evidence type="ECO:0000313" key="9">
    <source>
        <dbReference type="Proteomes" id="UP000255265"/>
    </source>
</evidence>
<evidence type="ECO:0000256" key="6">
    <source>
        <dbReference type="ARBA" id="ARBA00023315"/>
    </source>
</evidence>
<dbReference type="PIRSF" id="PIRSF028561">
    <property type="entry name" value="Ac_Trasf"/>
    <property type="match status" value="1"/>
</dbReference>